<feature type="compositionally biased region" description="Basic and acidic residues" evidence="2">
    <location>
        <begin position="14"/>
        <end position="26"/>
    </location>
</feature>
<dbReference type="EMBL" id="ML996591">
    <property type="protein sequence ID" value="KAF2752875.1"/>
    <property type="molecule type" value="Genomic_DNA"/>
</dbReference>
<feature type="compositionally biased region" description="Pro residues" evidence="2">
    <location>
        <begin position="27"/>
        <end position="36"/>
    </location>
</feature>
<protein>
    <submittedName>
        <fullName evidence="3">Uncharacterized protein</fullName>
    </submittedName>
</protein>
<evidence type="ECO:0000256" key="1">
    <source>
        <dbReference type="SAM" id="Coils"/>
    </source>
</evidence>
<sequence length="164" mass="18350">MSASTSGKTLTNESNEHTEHTGDTERSPPPPSPPPLTHSEWRAQYTHHWHLHNTTTTLTATHEAAKADLAAAQAQNEKAMQNIDRLLAEYVAQELRSIAACARIDRDLGELEDALGLQKRTLVGLAADDQQRVVRERLEAIKRTEVRVERRCWGPLRLTGSLLF</sequence>
<evidence type="ECO:0000256" key="2">
    <source>
        <dbReference type="SAM" id="MobiDB-lite"/>
    </source>
</evidence>
<feature type="compositionally biased region" description="Polar residues" evidence="2">
    <location>
        <begin position="1"/>
        <end position="13"/>
    </location>
</feature>
<organism evidence="3 4">
    <name type="scientific">Pseudovirgaria hyperparasitica</name>
    <dbReference type="NCBI Taxonomy" id="470096"/>
    <lineage>
        <taxon>Eukaryota</taxon>
        <taxon>Fungi</taxon>
        <taxon>Dikarya</taxon>
        <taxon>Ascomycota</taxon>
        <taxon>Pezizomycotina</taxon>
        <taxon>Dothideomycetes</taxon>
        <taxon>Dothideomycetes incertae sedis</taxon>
        <taxon>Acrospermales</taxon>
        <taxon>Acrospermaceae</taxon>
        <taxon>Pseudovirgaria</taxon>
    </lineage>
</organism>
<dbReference type="RefSeq" id="XP_033595326.1">
    <property type="nucleotide sequence ID" value="XM_033745895.1"/>
</dbReference>
<proteinExistence type="predicted"/>
<feature type="coiled-coil region" evidence="1">
    <location>
        <begin position="62"/>
        <end position="96"/>
    </location>
</feature>
<dbReference type="GeneID" id="54486949"/>
<dbReference type="AlphaFoldDB" id="A0A6A6VRU1"/>
<reference evidence="3" key="1">
    <citation type="journal article" date="2020" name="Stud. Mycol.">
        <title>101 Dothideomycetes genomes: a test case for predicting lifestyles and emergence of pathogens.</title>
        <authorList>
            <person name="Haridas S."/>
            <person name="Albert R."/>
            <person name="Binder M."/>
            <person name="Bloem J."/>
            <person name="Labutti K."/>
            <person name="Salamov A."/>
            <person name="Andreopoulos B."/>
            <person name="Baker S."/>
            <person name="Barry K."/>
            <person name="Bills G."/>
            <person name="Bluhm B."/>
            <person name="Cannon C."/>
            <person name="Castanera R."/>
            <person name="Culley D."/>
            <person name="Daum C."/>
            <person name="Ezra D."/>
            <person name="Gonzalez J."/>
            <person name="Henrissat B."/>
            <person name="Kuo A."/>
            <person name="Liang C."/>
            <person name="Lipzen A."/>
            <person name="Lutzoni F."/>
            <person name="Magnuson J."/>
            <person name="Mondo S."/>
            <person name="Nolan M."/>
            <person name="Ohm R."/>
            <person name="Pangilinan J."/>
            <person name="Park H.-J."/>
            <person name="Ramirez L."/>
            <person name="Alfaro M."/>
            <person name="Sun H."/>
            <person name="Tritt A."/>
            <person name="Yoshinaga Y."/>
            <person name="Zwiers L.-H."/>
            <person name="Turgeon B."/>
            <person name="Goodwin S."/>
            <person name="Spatafora J."/>
            <person name="Crous P."/>
            <person name="Grigoriev I."/>
        </authorList>
    </citation>
    <scope>NUCLEOTIDE SEQUENCE</scope>
    <source>
        <strain evidence="3">CBS 121739</strain>
    </source>
</reference>
<accession>A0A6A6VRU1</accession>
<keyword evidence="4" id="KW-1185">Reference proteome</keyword>
<name>A0A6A6VRU1_9PEZI</name>
<feature type="region of interest" description="Disordered" evidence="2">
    <location>
        <begin position="1"/>
        <end position="39"/>
    </location>
</feature>
<dbReference type="Proteomes" id="UP000799437">
    <property type="component" value="Unassembled WGS sequence"/>
</dbReference>
<evidence type="ECO:0000313" key="3">
    <source>
        <dbReference type="EMBL" id="KAF2752875.1"/>
    </source>
</evidence>
<keyword evidence="1" id="KW-0175">Coiled coil</keyword>
<gene>
    <name evidence="3" type="ORF">EJ05DRAFT_490571</name>
</gene>
<evidence type="ECO:0000313" key="4">
    <source>
        <dbReference type="Proteomes" id="UP000799437"/>
    </source>
</evidence>